<evidence type="ECO:0000313" key="3">
    <source>
        <dbReference type="Proteomes" id="UP000678393"/>
    </source>
</evidence>
<keyword evidence="1" id="KW-1133">Transmembrane helix</keyword>
<keyword evidence="3" id="KW-1185">Reference proteome</keyword>
<dbReference type="AlphaFoldDB" id="A0A8S3YRF0"/>
<gene>
    <name evidence="2" type="ORF">CUNI_LOCUS5405</name>
</gene>
<evidence type="ECO:0000313" key="2">
    <source>
        <dbReference type="EMBL" id="CAG5119847.1"/>
    </source>
</evidence>
<evidence type="ECO:0000256" key="1">
    <source>
        <dbReference type="SAM" id="Phobius"/>
    </source>
</evidence>
<reference evidence="2" key="1">
    <citation type="submission" date="2021-04" db="EMBL/GenBank/DDBJ databases">
        <authorList>
            <consortium name="Molecular Ecology Group"/>
        </authorList>
    </citation>
    <scope>NUCLEOTIDE SEQUENCE</scope>
</reference>
<keyword evidence="1" id="KW-0812">Transmembrane</keyword>
<feature type="non-terminal residue" evidence="2">
    <location>
        <position position="174"/>
    </location>
</feature>
<comment type="caution">
    <text evidence="2">The sequence shown here is derived from an EMBL/GenBank/DDBJ whole genome shotgun (WGS) entry which is preliminary data.</text>
</comment>
<keyword evidence="1" id="KW-0472">Membrane</keyword>
<dbReference type="EMBL" id="CAJHNH020000782">
    <property type="protein sequence ID" value="CAG5119847.1"/>
    <property type="molecule type" value="Genomic_DNA"/>
</dbReference>
<feature type="transmembrane region" description="Helical" evidence="1">
    <location>
        <begin position="77"/>
        <end position="97"/>
    </location>
</feature>
<protein>
    <submittedName>
        <fullName evidence="2">Uncharacterized protein</fullName>
    </submittedName>
</protein>
<name>A0A8S3YRF0_9EUPU</name>
<sequence length="174" mass="19673">HTKRGISCDAWSAYFTDGKSNHPPNTLFTWYFANAQWMKSNGFGSSNTFPVAVEVQQDTTSRYLIQIVTMRDNQPSYYYFLFGWSFSLIYCLCPFRVYVRCQLIVFIDLLFMSVLGVQPTSASDIIVIFKLLDIASINTQGDVTLAQRDAPNSQILADLCQSINSGNFVIEITS</sequence>
<accession>A0A8S3YRF0</accession>
<proteinExistence type="predicted"/>
<organism evidence="2 3">
    <name type="scientific">Candidula unifasciata</name>
    <dbReference type="NCBI Taxonomy" id="100452"/>
    <lineage>
        <taxon>Eukaryota</taxon>
        <taxon>Metazoa</taxon>
        <taxon>Spiralia</taxon>
        <taxon>Lophotrochozoa</taxon>
        <taxon>Mollusca</taxon>
        <taxon>Gastropoda</taxon>
        <taxon>Heterobranchia</taxon>
        <taxon>Euthyneura</taxon>
        <taxon>Panpulmonata</taxon>
        <taxon>Eupulmonata</taxon>
        <taxon>Stylommatophora</taxon>
        <taxon>Helicina</taxon>
        <taxon>Helicoidea</taxon>
        <taxon>Geomitridae</taxon>
        <taxon>Candidula</taxon>
    </lineage>
</organism>
<feature type="non-terminal residue" evidence="2">
    <location>
        <position position="1"/>
    </location>
</feature>
<dbReference type="OrthoDB" id="5983572at2759"/>
<dbReference type="Proteomes" id="UP000678393">
    <property type="component" value="Unassembled WGS sequence"/>
</dbReference>